<dbReference type="Proteomes" id="UP001152622">
    <property type="component" value="Chromosome 20"/>
</dbReference>
<reference evidence="1" key="1">
    <citation type="journal article" date="2023" name="Science">
        <title>Genome structures resolve the early diversification of teleost fishes.</title>
        <authorList>
            <person name="Parey E."/>
            <person name="Louis A."/>
            <person name="Montfort J."/>
            <person name="Bouchez O."/>
            <person name="Roques C."/>
            <person name="Iampietro C."/>
            <person name="Lluch J."/>
            <person name="Castinel A."/>
            <person name="Donnadieu C."/>
            <person name="Desvignes T."/>
            <person name="Floi Bucao C."/>
            <person name="Jouanno E."/>
            <person name="Wen M."/>
            <person name="Mejri S."/>
            <person name="Dirks R."/>
            <person name="Jansen H."/>
            <person name="Henkel C."/>
            <person name="Chen W.J."/>
            <person name="Zahm M."/>
            <person name="Cabau C."/>
            <person name="Klopp C."/>
            <person name="Thompson A.W."/>
            <person name="Robinson-Rechavi M."/>
            <person name="Braasch I."/>
            <person name="Lecointre G."/>
            <person name="Bobe J."/>
            <person name="Postlethwait J.H."/>
            <person name="Berthelot C."/>
            <person name="Roest Crollius H."/>
            <person name="Guiguen Y."/>
        </authorList>
    </citation>
    <scope>NUCLEOTIDE SEQUENCE</scope>
    <source>
        <strain evidence="1">WJC10195</strain>
    </source>
</reference>
<organism evidence="1 2">
    <name type="scientific">Synaphobranchus kaupii</name>
    <name type="common">Kaup's arrowtooth eel</name>
    <dbReference type="NCBI Taxonomy" id="118154"/>
    <lineage>
        <taxon>Eukaryota</taxon>
        <taxon>Metazoa</taxon>
        <taxon>Chordata</taxon>
        <taxon>Craniata</taxon>
        <taxon>Vertebrata</taxon>
        <taxon>Euteleostomi</taxon>
        <taxon>Actinopterygii</taxon>
        <taxon>Neopterygii</taxon>
        <taxon>Teleostei</taxon>
        <taxon>Anguilliformes</taxon>
        <taxon>Synaphobranchidae</taxon>
        <taxon>Synaphobranchus</taxon>
    </lineage>
</organism>
<comment type="caution">
    <text evidence="1">The sequence shown here is derived from an EMBL/GenBank/DDBJ whole genome shotgun (WGS) entry which is preliminary data.</text>
</comment>
<proteinExistence type="predicted"/>
<evidence type="ECO:0000313" key="1">
    <source>
        <dbReference type="EMBL" id="KAJ8335397.1"/>
    </source>
</evidence>
<protein>
    <submittedName>
        <fullName evidence="1">Uncharacterized protein</fullName>
    </submittedName>
</protein>
<gene>
    <name evidence="1" type="ORF">SKAU_G00387390</name>
</gene>
<accession>A0A9Q1EAT0</accession>
<dbReference type="EMBL" id="JAINUF010000020">
    <property type="protein sequence ID" value="KAJ8335397.1"/>
    <property type="molecule type" value="Genomic_DNA"/>
</dbReference>
<evidence type="ECO:0000313" key="2">
    <source>
        <dbReference type="Proteomes" id="UP001152622"/>
    </source>
</evidence>
<dbReference type="AlphaFoldDB" id="A0A9Q1EAT0"/>
<keyword evidence="2" id="KW-1185">Reference proteome</keyword>
<name>A0A9Q1EAT0_SYNKA</name>
<sequence length="90" mass="10756">MLSIKSLFLIEAHYHEMQCPILYPGHHIPYQLQIPYRAATRDPTHLQQHRPEHIPKSQVKFNREAIPPRYPAFPHCPYRPRQVLQAKRLI</sequence>